<dbReference type="Gramene" id="KQL12020">
    <property type="protein sequence ID" value="KQL12020"/>
    <property type="gene ID" value="SETIT_007310mg"/>
</dbReference>
<accession>K3XZE9</accession>
<dbReference type="HOGENOM" id="CLU_1356717_0_0_1"/>
<keyword evidence="1" id="KW-1133">Transmembrane helix</keyword>
<evidence type="ECO:0000256" key="1">
    <source>
        <dbReference type="SAM" id="Phobius"/>
    </source>
</evidence>
<dbReference type="EMBL" id="AGNK02002680">
    <property type="status" value="NOT_ANNOTATED_CDS"/>
    <property type="molecule type" value="Genomic_DNA"/>
</dbReference>
<protein>
    <submittedName>
        <fullName evidence="2">Uncharacterized protein</fullName>
    </submittedName>
</protein>
<sequence length="202" mass="21909">MATGIKVLDEKPFLVAVCTTRLLRDPRRAGRTLAPAGFLMWLAGVALLLLAFTAGRRFRAASRFAARLVEAVMAAVFYGRHGSPGRLPSSSGQLAGSLPLRLATSPPPPCAPAAGRDAATAPQLSTALTLARQPACTPVVALVLTLAGQLQTGFEERGCMQWQHELANYYTLDNNKHMIMEIINHVHYRTDGYRDELQINDD</sequence>
<dbReference type="Proteomes" id="UP000004995">
    <property type="component" value="Unassembled WGS sequence"/>
</dbReference>
<keyword evidence="1" id="KW-0812">Transmembrane</keyword>
<evidence type="ECO:0000313" key="2">
    <source>
        <dbReference type="EnsemblPlants" id="KQL12020"/>
    </source>
</evidence>
<dbReference type="AlphaFoldDB" id="K3XZE9"/>
<evidence type="ECO:0000313" key="3">
    <source>
        <dbReference type="Proteomes" id="UP000004995"/>
    </source>
</evidence>
<proteinExistence type="predicted"/>
<feature type="transmembrane region" description="Helical" evidence="1">
    <location>
        <begin position="33"/>
        <end position="54"/>
    </location>
</feature>
<name>K3XZE9_SETIT</name>
<dbReference type="EnsemblPlants" id="KQL12020">
    <property type="protein sequence ID" value="KQL12020"/>
    <property type="gene ID" value="SETIT_007310mg"/>
</dbReference>
<keyword evidence="1" id="KW-0472">Membrane</keyword>
<dbReference type="InParanoid" id="K3XZE9"/>
<keyword evidence="3" id="KW-1185">Reference proteome</keyword>
<reference evidence="2" key="2">
    <citation type="submission" date="2018-08" db="UniProtKB">
        <authorList>
            <consortium name="EnsemblPlants"/>
        </authorList>
    </citation>
    <scope>IDENTIFICATION</scope>
    <source>
        <strain evidence="2">Yugu1</strain>
    </source>
</reference>
<reference evidence="3" key="1">
    <citation type="journal article" date="2012" name="Nat. Biotechnol.">
        <title>Reference genome sequence of the model plant Setaria.</title>
        <authorList>
            <person name="Bennetzen J.L."/>
            <person name="Schmutz J."/>
            <person name="Wang H."/>
            <person name="Percifield R."/>
            <person name="Hawkins J."/>
            <person name="Pontaroli A.C."/>
            <person name="Estep M."/>
            <person name="Feng L."/>
            <person name="Vaughn J.N."/>
            <person name="Grimwood J."/>
            <person name="Jenkins J."/>
            <person name="Barry K."/>
            <person name="Lindquist E."/>
            <person name="Hellsten U."/>
            <person name="Deshpande S."/>
            <person name="Wang X."/>
            <person name="Wu X."/>
            <person name="Mitros T."/>
            <person name="Triplett J."/>
            <person name="Yang X."/>
            <person name="Ye C.Y."/>
            <person name="Mauro-Herrera M."/>
            <person name="Wang L."/>
            <person name="Li P."/>
            <person name="Sharma M."/>
            <person name="Sharma R."/>
            <person name="Ronald P.C."/>
            <person name="Panaud O."/>
            <person name="Kellogg E.A."/>
            <person name="Brutnell T.P."/>
            <person name="Doust A.N."/>
            <person name="Tuskan G.A."/>
            <person name="Rokhsar D."/>
            <person name="Devos K.M."/>
        </authorList>
    </citation>
    <scope>NUCLEOTIDE SEQUENCE [LARGE SCALE GENOMIC DNA]</scope>
    <source>
        <strain evidence="3">cv. Yugu1</strain>
    </source>
</reference>
<organism evidence="2 3">
    <name type="scientific">Setaria italica</name>
    <name type="common">Foxtail millet</name>
    <name type="synonym">Panicum italicum</name>
    <dbReference type="NCBI Taxonomy" id="4555"/>
    <lineage>
        <taxon>Eukaryota</taxon>
        <taxon>Viridiplantae</taxon>
        <taxon>Streptophyta</taxon>
        <taxon>Embryophyta</taxon>
        <taxon>Tracheophyta</taxon>
        <taxon>Spermatophyta</taxon>
        <taxon>Magnoliopsida</taxon>
        <taxon>Liliopsida</taxon>
        <taxon>Poales</taxon>
        <taxon>Poaceae</taxon>
        <taxon>PACMAD clade</taxon>
        <taxon>Panicoideae</taxon>
        <taxon>Panicodae</taxon>
        <taxon>Paniceae</taxon>
        <taxon>Cenchrinae</taxon>
        <taxon>Setaria</taxon>
    </lineage>
</organism>